<accession>A0A923SR78</accession>
<keyword evidence="2" id="KW-0328">Glycosyltransferase</keyword>
<evidence type="ECO:0000256" key="1">
    <source>
        <dbReference type="ARBA" id="ARBA00022649"/>
    </source>
</evidence>
<dbReference type="Proteomes" id="UP000602647">
    <property type="component" value="Unassembled WGS sequence"/>
</dbReference>
<comment type="caution">
    <text evidence="6">Lacks conserved residue(s) required for the propagation of feature annotation.</text>
</comment>
<evidence type="ECO:0000256" key="4">
    <source>
        <dbReference type="ARBA" id="ARBA00022695"/>
    </source>
</evidence>
<keyword evidence="9" id="KW-1185">Reference proteome</keyword>
<protein>
    <submittedName>
        <fullName evidence="8">DUF4433 domain-containing protein</fullName>
    </submittedName>
</protein>
<keyword evidence="3" id="KW-0808">Transferase</keyword>
<dbReference type="AlphaFoldDB" id="A0A923SR78"/>
<dbReference type="InterPro" id="IPR029494">
    <property type="entry name" value="DarT"/>
</dbReference>
<keyword evidence="1 6" id="KW-1277">Toxin-antitoxin system</keyword>
<evidence type="ECO:0000259" key="7">
    <source>
        <dbReference type="PROSITE" id="PS52018"/>
    </source>
</evidence>
<keyword evidence="4" id="KW-0548">Nucleotidyltransferase</keyword>
<organism evidence="8 9">
    <name type="scientific">Zhenpiania hominis</name>
    <dbReference type="NCBI Taxonomy" id="2763644"/>
    <lineage>
        <taxon>Bacteria</taxon>
        <taxon>Bacillati</taxon>
        <taxon>Bacillota</taxon>
        <taxon>Clostridia</taxon>
        <taxon>Peptostreptococcales</taxon>
        <taxon>Anaerovoracaceae</taxon>
        <taxon>Zhenpiania</taxon>
    </lineage>
</organism>
<evidence type="ECO:0000256" key="2">
    <source>
        <dbReference type="ARBA" id="ARBA00022676"/>
    </source>
</evidence>
<sequence length="134" mass="15862">MNYAELFFRLTKKRVLYNIMPIKNIPTVIKHGILSYNNIDFQHESIADPDVQERRNKTIPNGKELHSYVNLYFDPRNPMMYRRRDQHNFLCVLAVNAQILNLNGIVISDQNAARNWRCQVVVEFLVDRSKMIII</sequence>
<dbReference type="GO" id="GO:0003677">
    <property type="term" value="F:DNA binding"/>
    <property type="evidence" value="ECO:0007669"/>
    <property type="project" value="UniProtKB-UniRule"/>
</dbReference>
<keyword evidence="5 6" id="KW-0238">DNA-binding</keyword>
<comment type="similarity">
    <text evidence="6">Belongs to the DarT ADP-ribosyltransferase family.</text>
</comment>
<dbReference type="GO" id="GO:0016757">
    <property type="term" value="F:glycosyltransferase activity"/>
    <property type="evidence" value="ECO:0007669"/>
    <property type="project" value="UniProtKB-KW"/>
</dbReference>
<evidence type="ECO:0000256" key="6">
    <source>
        <dbReference type="PROSITE-ProRule" id="PRU01362"/>
    </source>
</evidence>
<dbReference type="RefSeq" id="WP_187303512.1">
    <property type="nucleotide sequence ID" value="NZ_JACRYT010000013.1"/>
</dbReference>
<dbReference type="EMBL" id="JACRYT010000013">
    <property type="protein sequence ID" value="MBC6680412.1"/>
    <property type="molecule type" value="Genomic_DNA"/>
</dbReference>
<proteinExistence type="inferred from homology"/>
<gene>
    <name evidence="8" type="ORF">H9L42_11340</name>
</gene>
<feature type="domain" description="DarT" evidence="7">
    <location>
        <begin position="14"/>
        <end position="134"/>
    </location>
</feature>
<dbReference type="Pfam" id="PF14487">
    <property type="entry name" value="DarT"/>
    <property type="match status" value="1"/>
</dbReference>
<evidence type="ECO:0000256" key="5">
    <source>
        <dbReference type="ARBA" id="ARBA00023125"/>
    </source>
</evidence>
<evidence type="ECO:0000256" key="3">
    <source>
        <dbReference type="ARBA" id="ARBA00022679"/>
    </source>
</evidence>
<evidence type="ECO:0000313" key="8">
    <source>
        <dbReference type="EMBL" id="MBC6680412.1"/>
    </source>
</evidence>
<comment type="caution">
    <text evidence="8">The sequence shown here is derived from an EMBL/GenBank/DDBJ whole genome shotgun (WGS) entry which is preliminary data.</text>
</comment>
<evidence type="ECO:0000313" key="9">
    <source>
        <dbReference type="Proteomes" id="UP000602647"/>
    </source>
</evidence>
<dbReference type="PROSITE" id="PS52018">
    <property type="entry name" value="DART"/>
    <property type="match status" value="1"/>
</dbReference>
<dbReference type="GO" id="GO:0016779">
    <property type="term" value="F:nucleotidyltransferase activity"/>
    <property type="evidence" value="ECO:0007669"/>
    <property type="project" value="UniProtKB-KW"/>
</dbReference>
<name>A0A923SR78_9FIRM</name>
<reference evidence="8" key="1">
    <citation type="submission" date="2020-08" db="EMBL/GenBank/DDBJ databases">
        <title>Genome public.</title>
        <authorList>
            <person name="Liu C."/>
            <person name="Sun Q."/>
        </authorList>
    </citation>
    <scope>NUCLEOTIDE SEQUENCE</scope>
    <source>
        <strain evidence="8">BX12</strain>
    </source>
</reference>